<sequence>MVCQSNLNTLSLADLPFKTKQLLSYLLNTNKIIPSDGPDKLPRDWRGLAHLLQIPNVVVSHLNQYPDKTTKVLEIWIKEKTEIATVGKLLEFMQRLDRYDVHDDILNDLHWYIQRQELDVSPQYQLAIKANNVMPPMEEVYELITDDDTHNELQKYDAFVLYADQDADFVDELYEKLGHEFKFCTKEKLLAGHATQYTPVAQLISQRCRYIILVYSPDFVTSPANSFYTDYAQAVSIESQKTIIKRKIIPVMYKECQIPINLLYYHKIYYKREGRPIYDFWQKLEQSLRQTLPPPSNRLNSTTLDIIELSNSLFDDQCFLQPYTMTMPTSASMTGLDLLKASKQSDEEKSSLSSYSQLSVNLEPTKKKKSGAMKWLTRKFFKRGSRRELRVETALVGASIGVGVAQ</sequence>
<comment type="caution">
    <text evidence="1">The sequence shown here is derived from an EMBL/GenBank/DDBJ whole genome shotgun (WGS) entry which is preliminary data.</text>
</comment>
<dbReference type="EMBL" id="CM034392">
    <property type="protein sequence ID" value="KAJ0180241.1"/>
    <property type="molecule type" value="Genomic_DNA"/>
</dbReference>
<organism evidence="1 2">
    <name type="scientific">Dendrolimus kikuchii</name>
    <dbReference type="NCBI Taxonomy" id="765133"/>
    <lineage>
        <taxon>Eukaryota</taxon>
        <taxon>Metazoa</taxon>
        <taxon>Ecdysozoa</taxon>
        <taxon>Arthropoda</taxon>
        <taxon>Hexapoda</taxon>
        <taxon>Insecta</taxon>
        <taxon>Pterygota</taxon>
        <taxon>Neoptera</taxon>
        <taxon>Endopterygota</taxon>
        <taxon>Lepidoptera</taxon>
        <taxon>Glossata</taxon>
        <taxon>Ditrysia</taxon>
        <taxon>Bombycoidea</taxon>
        <taxon>Lasiocampidae</taxon>
        <taxon>Dendrolimus</taxon>
    </lineage>
</organism>
<evidence type="ECO:0000313" key="2">
    <source>
        <dbReference type="Proteomes" id="UP000824533"/>
    </source>
</evidence>
<dbReference type="Proteomes" id="UP000824533">
    <property type="component" value="Linkage Group LG06"/>
</dbReference>
<name>A0ACC1D9A4_9NEOP</name>
<reference evidence="1 2" key="1">
    <citation type="journal article" date="2021" name="Front. Genet.">
        <title>Chromosome-Level Genome Assembly Reveals Significant Gene Expansion in the Toll and IMD Signaling Pathways of Dendrolimus kikuchii.</title>
        <authorList>
            <person name="Zhou J."/>
            <person name="Wu P."/>
            <person name="Xiong Z."/>
            <person name="Liu N."/>
            <person name="Zhao N."/>
            <person name="Ji M."/>
            <person name="Qiu Y."/>
            <person name="Yang B."/>
        </authorList>
    </citation>
    <scope>NUCLEOTIDE SEQUENCE [LARGE SCALE GENOMIC DNA]</scope>
    <source>
        <strain evidence="1">Ann1</strain>
    </source>
</reference>
<evidence type="ECO:0000313" key="1">
    <source>
        <dbReference type="EMBL" id="KAJ0180241.1"/>
    </source>
</evidence>
<protein>
    <submittedName>
        <fullName evidence="1">Uncharacterized protein</fullName>
    </submittedName>
</protein>
<accession>A0ACC1D9A4</accession>
<keyword evidence="2" id="KW-1185">Reference proteome</keyword>
<proteinExistence type="predicted"/>
<gene>
    <name evidence="1" type="ORF">K1T71_003645</name>
</gene>